<comment type="caution">
    <text evidence="2">The sequence shown here is derived from an EMBL/GenBank/DDBJ whole genome shotgun (WGS) entry which is preliminary data.</text>
</comment>
<feature type="signal peptide" evidence="1">
    <location>
        <begin position="1"/>
        <end position="17"/>
    </location>
</feature>
<dbReference type="Proteomes" id="UP000652761">
    <property type="component" value="Unassembled WGS sequence"/>
</dbReference>
<evidence type="ECO:0000256" key="1">
    <source>
        <dbReference type="SAM" id="SignalP"/>
    </source>
</evidence>
<feature type="chain" id="PRO_5032529223" evidence="1">
    <location>
        <begin position="18"/>
        <end position="72"/>
    </location>
</feature>
<evidence type="ECO:0000313" key="3">
    <source>
        <dbReference type="Proteomes" id="UP000652761"/>
    </source>
</evidence>
<dbReference type="AlphaFoldDB" id="A0A843U152"/>
<dbReference type="EMBL" id="NMUH01000246">
    <property type="protein sequence ID" value="MQL75323.1"/>
    <property type="molecule type" value="Genomic_DNA"/>
</dbReference>
<keyword evidence="3" id="KW-1185">Reference proteome</keyword>
<organism evidence="2 3">
    <name type="scientific">Colocasia esculenta</name>
    <name type="common">Wild taro</name>
    <name type="synonym">Arum esculentum</name>
    <dbReference type="NCBI Taxonomy" id="4460"/>
    <lineage>
        <taxon>Eukaryota</taxon>
        <taxon>Viridiplantae</taxon>
        <taxon>Streptophyta</taxon>
        <taxon>Embryophyta</taxon>
        <taxon>Tracheophyta</taxon>
        <taxon>Spermatophyta</taxon>
        <taxon>Magnoliopsida</taxon>
        <taxon>Liliopsida</taxon>
        <taxon>Araceae</taxon>
        <taxon>Aroideae</taxon>
        <taxon>Colocasieae</taxon>
        <taxon>Colocasia</taxon>
    </lineage>
</organism>
<reference evidence="2" key="1">
    <citation type="submission" date="2017-07" db="EMBL/GenBank/DDBJ databases">
        <title>Taro Niue Genome Assembly and Annotation.</title>
        <authorList>
            <person name="Atibalentja N."/>
            <person name="Keating K."/>
            <person name="Fields C.J."/>
        </authorList>
    </citation>
    <scope>NUCLEOTIDE SEQUENCE</scope>
    <source>
        <strain evidence="2">Niue_2</strain>
        <tissue evidence="2">Leaf</tissue>
    </source>
</reference>
<evidence type="ECO:0000313" key="2">
    <source>
        <dbReference type="EMBL" id="MQL75323.1"/>
    </source>
</evidence>
<sequence>VLLEELLELLLRAVAVAPTITSLSVHVATLPVDSQPKAVDRPMPPRTPSFWTVWICRQVSTVLEGGTSGFVG</sequence>
<keyword evidence="1" id="KW-0732">Signal</keyword>
<accession>A0A843U152</accession>
<name>A0A843U152_COLES</name>
<feature type="non-terminal residue" evidence="2">
    <location>
        <position position="72"/>
    </location>
</feature>
<protein>
    <submittedName>
        <fullName evidence="2">Uncharacterized protein</fullName>
    </submittedName>
</protein>
<proteinExistence type="predicted"/>
<gene>
    <name evidence="2" type="ORF">Taro_007701</name>
</gene>